<keyword evidence="3" id="KW-0816">Tricarboxylic acid cycle</keyword>
<sequence length="495" mass="54047">MPPTPIPGALEHAPGALSRAFSMTSPTAAGGACGGASGYEAGAWKLPTDATPAEDRKARDVATLTLPDGRAFDLPVLRDAKGTVFVDVQRLHGASGGVCTYDNGFGSTASCISAITYIDGAAGKLYYRGYSIEDLAEHSDFEEVMFLLLDGELPTREERQQFVGQLKQHGLVHEQLVNLFKAFKHDAHPMSIMCAAVAALSSFYPMRDLRDKEEAALATLRLIAKVPTLAAMAYKTAIGEPAVYPRDDLGFVENFLHMMFARPTGRYEVDPVVVRAIEVFFVLHADHEQNASTSTVRTAGSSQASPYACLSSGIASLWGPAHGGANEAVIKMLDEIGTVDRIPLYIAKAKDKSDPFRLMGFGHRVYKNYDPRSREMRRRCHEVLGLLDVEDPKLAVAMRLEDIALTDEYFIRRSLYPNVDFYSGILLRAVGFPVSMFTVLFAVARSVGWAAQWKEMVSAETVPRINRPRQIYVGELEREYVGVDERVVGGGGGAV</sequence>
<dbReference type="NCBIfam" id="NF004126">
    <property type="entry name" value="PRK05614.1"/>
    <property type="match status" value="1"/>
</dbReference>
<evidence type="ECO:0000313" key="6">
    <source>
        <dbReference type="EMBL" id="CAD8240471.1"/>
    </source>
</evidence>
<dbReference type="InterPro" id="IPR016143">
    <property type="entry name" value="Citrate_synth-like_sm_a-sub"/>
</dbReference>
<accession>A0A7R9Y1Z4</accession>
<dbReference type="Gene3D" id="1.10.230.10">
    <property type="entry name" value="Cytochrome P450-Terp, domain 2"/>
    <property type="match status" value="1"/>
</dbReference>
<dbReference type="GO" id="GO:0006099">
    <property type="term" value="P:tricarboxylic acid cycle"/>
    <property type="evidence" value="ECO:0007669"/>
    <property type="project" value="UniProtKB-UniPathway"/>
</dbReference>
<dbReference type="SUPFAM" id="SSF48256">
    <property type="entry name" value="Citrate synthase"/>
    <property type="match status" value="1"/>
</dbReference>
<dbReference type="InterPro" id="IPR016142">
    <property type="entry name" value="Citrate_synth-like_lrg_a-sub"/>
</dbReference>
<dbReference type="CDD" id="cd06114">
    <property type="entry name" value="EcCS_like"/>
    <property type="match status" value="1"/>
</dbReference>
<dbReference type="PRINTS" id="PR00143">
    <property type="entry name" value="CITRTSNTHASE"/>
</dbReference>
<dbReference type="InterPro" id="IPR010953">
    <property type="entry name" value="Citrate_synthase_typ-I"/>
</dbReference>
<dbReference type="EMBL" id="HBDZ01008675">
    <property type="protein sequence ID" value="CAD8240471.1"/>
    <property type="molecule type" value="Transcribed_RNA"/>
</dbReference>
<gene>
    <name evidence="6" type="ORF">PCOL08062_LOCUS6635</name>
</gene>
<comment type="similarity">
    <text evidence="2 5">Belongs to the citrate synthase family.</text>
</comment>
<evidence type="ECO:0000256" key="4">
    <source>
        <dbReference type="ARBA" id="ARBA00022679"/>
    </source>
</evidence>
<dbReference type="FunFam" id="1.10.230.10:FF:000002">
    <property type="entry name" value="Citrate synthase"/>
    <property type="match status" value="1"/>
</dbReference>
<comment type="pathway">
    <text evidence="1">Carbohydrate metabolism; tricarboxylic acid cycle; isocitrate from oxaloacetate: step 1/2.</text>
</comment>
<dbReference type="NCBIfam" id="TIGR01798">
    <property type="entry name" value="cit_synth_I"/>
    <property type="match status" value="1"/>
</dbReference>
<dbReference type="InterPro" id="IPR002020">
    <property type="entry name" value="Citrate_synthase"/>
</dbReference>
<dbReference type="PANTHER" id="PTHR42871:SF1">
    <property type="entry name" value="CITRATE SYNTHASE"/>
    <property type="match status" value="1"/>
</dbReference>
<dbReference type="Gene3D" id="2.20.28.60">
    <property type="match status" value="1"/>
</dbReference>
<name>A0A7R9Y1Z4_9VIRI</name>
<proteinExistence type="inferred from homology"/>
<evidence type="ECO:0000256" key="1">
    <source>
        <dbReference type="ARBA" id="ARBA00004751"/>
    </source>
</evidence>
<protein>
    <recommendedName>
        <fullName evidence="5">Citrate synthase</fullName>
    </recommendedName>
</protein>
<dbReference type="GO" id="GO:0005737">
    <property type="term" value="C:cytoplasm"/>
    <property type="evidence" value="ECO:0007669"/>
    <property type="project" value="InterPro"/>
</dbReference>
<dbReference type="GO" id="GO:0046912">
    <property type="term" value="F:acyltransferase activity, acyl groups converted into alkyl on transfer"/>
    <property type="evidence" value="ECO:0007669"/>
    <property type="project" value="InterPro"/>
</dbReference>
<reference evidence="6" key="1">
    <citation type="submission" date="2021-01" db="EMBL/GenBank/DDBJ databases">
        <authorList>
            <person name="Corre E."/>
            <person name="Pelletier E."/>
            <person name="Niang G."/>
            <person name="Scheremetjew M."/>
            <person name="Finn R."/>
            <person name="Kale V."/>
            <person name="Holt S."/>
            <person name="Cochrane G."/>
            <person name="Meng A."/>
            <person name="Brown T."/>
            <person name="Cohen L."/>
        </authorList>
    </citation>
    <scope>NUCLEOTIDE SEQUENCE</scope>
    <source>
        <strain evidence="6">CCMP1413</strain>
    </source>
</reference>
<organism evidence="6">
    <name type="scientific">Prasinoderma coloniale</name>
    <dbReference type="NCBI Taxonomy" id="156133"/>
    <lineage>
        <taxon>Eukaryota</taxon>
        <taxon>Viridiplantae</taxon>
        <taxon>Prasinodermophyta</taxon>
        <taxon>Prasinodermophyceae</taxon>
        <taxon>Prasinodermales</taxon>
        <taxon>Prasinodermaceae</taxon>
        <taxon>Prasinoderma</taxon>
    </lineage>
</organism>
<evidence type="ECO:0000256" key="5">
    <source>
        <dbReference type="RuleBase" id="RU000441"/>
    </source>
</evidence>
<dbReference type="InterPro" id="IPR019810">
    <property type="entry name" value="Citrate_synthase_AS"/>
</dbReference>
<dbReference type="PROSITE" id="PS00480">
    <property type="entry name" value="CITRATE_SYNTHASE"/>
    <property type="match status" value="1"/>
</dbReference>
<keyword evidence="4 5" id="KW-0808">Transferase</keyword>
<evidence type="ECO:0000256" key="3">
    <source>
        <dbReference type="ARBA" id="ARBA00022532"/>
    </source>
</evidence>
<dbReference type="Gene3D" id="1.10.580.10">
    <property type="entry name" value="Citrate Synthase, domain 1"/>
    <property type="match status" value="1"/>
</dbReference>
<dbReference type="UniPathway" id="UPA00223">
    <property type="reaction ID" value="UER00717"/>
</dbReference>
<dbReference type="PANTHER" id="PTHR42871">
    <property type="entry name" value="CITRATE SYNTHASE"/>
    <property type="match status" value="1"/>
</dbReference>
<dbReference type="InterPro" id="IPR036969">
    <property type="entry name" value="Citrate_synthase_sf"/>
</dbReference>
<dbReference type="AlphaFoldDB" id="A0A7R9Y1Z4"/>
<dbReference type="Pfam" id="PF00285">
    <property type="entry name" value="Citrate_synt"/>
    <property type="match status" value="1"/>
</dbReference>
<evidence type="ECO:0000256" key="2">
    <source>
        <dbReference type="ARBA" id="ARBA00010566"/>
    </source>
</evidence>